<evidence type="ECO:0000259" key="4">
    <source>
        <dbReference type="PROSITE" id="PS50002"/>
    </source>
</evidence>
<proteinExistence type="predicted"/>
<name>A0AAD7SWZ0_9TELE</name>
<dbReference type="Proteomes" id="UP001221898">
    <property type="component" value="Unassembled WGS sequence"/>
</dbReference>
<evidence type="ECO:0000256" key="3">
    <source>
        <dbReference type="SAM" id="MobiDB-lite"/>
    </source>
</evidence>
<keyword evidence="6" id="KW-1185">Reference proteome</keyword>
<dbReference type="EMBL" id="JAINUG010000029">
    <property type="protein sequence ID" value="KAJ8409657.1"/>
    <property type="molecule type" value="Genomic_DNA"/>
</dbReference>
<sequence>MATPDSSPTSPLSLVSCCFPTAPNPFCESTSASPQKRSFGFCLAEAWAGNECEGLVPSGRALIKMWSPYLPSQVMPLSHCSADRSDELSARRSDIIQVLCRDNGNWWPGRSANGDRGCFPANREAGASGDGQLVSSEPGPGQSEQQKPSADMPTPTEACGAMDSAGELSFISEHDTDSESSDAMVHKQQKKKKKKKVKKKSESPAAPAPVHSTTAGPAVTGGSGRKKTPETTGRPLPKRGQTNRAFEPDFEA</sequence>
<evidence type="ECO:0000313" key="5">
    <source>
        <dbReference type="EMBL" id="KAJ8409657.1"/>
    </source>
</evidence>
<gene>
    <name evidence="5" type="ORF">AAFF_G00217160</name>
</gene>
<feature type="domain" description="SH3" evidence="4">
    <location>
        <begin position="69"/>
        <end position="129"/>
    </location>
</feature>
<dbReference type="AlphaFoldDB" id="A0AAD7SWZ0"/>
<evidence type="ECO:0000313" key="6">
    <source>
        <dbReference type="Proteomes" id="UP001221898"/>
    </source>
</evidence>
<feature type="region of interest" description="Disordered" evidence="3">
    <location>
        <begin position="111"/>
        <end position="252"/>
    </location>
</feature>
<evidence type="ECO:0000256" key="1">
    <source>
        <dbReference type="ARBA" id="ARBA00022443"/>
    </source>
</evidence>
<dbReference type="Pfam" id="PF00018">
    <property type="entry name" value="SH3_1"/>
    <property type="match status" value="1"/>
</dbReference>
<comment type="caution">
    <text evidence="5">The sequence shown here is derived from an EMBL/GenBank/DDBJ whole genome shotgun (WGS) entry which is preliminary data.</text>
</comment>
<accession>A0AAD7SWZ0</accession>
<protein>
    <recommendedName>
        <fullName evidence="4">SH3 domain-containing protein</fullName>
    </recommendedName>
</protein>
<dbReference type="InterPro" id="IPR001452">
    <property type="entry name" value="SH3_domain"/>
</dbReference>
<reference evidence="5" key="1">
    <citation type="journal article" date="2023" name="Science">
        <title>Genome structures resolve the early diversification of teleost fishes.</title>
        <authorList>
            <person name="Parey E."/>
            <person name="Louis A."/>
            <person name="Montfort J."/>
            <person name="Bouchez O."/>
            <person name="Roques C."/>
            <person name="Iampietro C."/>
            <person name="Lluch J."/>
            <person name="Castinel A."/>
            <person name="Donnadieu C."/>
            <person name="Desvignes T."/>
            <person name="Floi Bucao C."/>
            <person name="Jouanno E."/>
            <person name="Wen M."/>
            <person name="Mejri S."/>
            <person name="Dirks R."/>
            <person name="Jansen H."/>
            <person name="Henkel C."/>
            <person name="Chen W.J."/>
            <person name="Zahm M."/>
            <person name="Cabau C."/>
            <person name="Klopp C."/>
            <person name="Thompson A.W."/>
            <person name="Robinson-Rechavi M."/>
            <person name="Braasch I."/>
            <person name="Lecointre G."/>
            <person name="Bobe J."/>
            <person name="Postlethwait J.H."/>
            <person name="Berthelot C."/>
            <person name="Roest Crollius H."/>
            <person name="Guiguen Y."/>
        </authorList>
    </citation>
    <scope>NUCLEOTIDE SEQUENCE</scope>
    <source>
        <strain evidence="5">NC1722</strain>
    </source>
</reference>
<dbReference type="PROSITE" id="PS50002">
    <property type="entry name" value="SH3"/>
    <property type="match status" value="1"/>
</dbReference>
<dbReference type="SUPFAM" id="SSF50044">
    <property type="entry name" value="SH3-domain"/>
    <property type="match status" value="1"/>
</dbReference>
<dbReference type="InterPro" id="IPR036028">
    <property type="entry name" value="SH3-like_dom_sf"/>
</dbReference>
<organism evidence="5 6">
    <name type="scientific">Aldrovandia affinis</name>
    <dbReference type="NCBI Taxonomy" id="143900"/>
    <lineage>
        <taxon>Eukaryota</taxon>
        <taxon>Metazoa</taxon>
        <taxon>Chordata</taxon>
        <taxon>Craniata</taxon>
        <taxon>Vertebrata</taxon>
        <taxon>Euteleostomi</taxon>
        <taxon>Actinopterygii</taxon>
        <taxon>Neopterygii</taxon>
        <taxon>Teleostei</taxon>
        <taxon>Notacanthiformes</taxon>
        <taxon>Halosauridae</taxon>
        <taxon>Aldrovandia</taxon>
    </lineage>
</organism>
<evidence type="ECO:0000256" key="2">
    <source>
        <dbReference type="PROSITE-ProRule" id="PRU00192"/>
    </source>
</evidence>
<feature type="compositionally biased region" description="Basic residues" evidence="3">
    <location>
        <begin position="187"/>
        <end position="199"/>
    </location>
</feature>
<keyword evidence="1 2" id="KW-0728">SH3 domain</keyword>
<dbReference type="Gene3D" id="2.30.30.40">
    <property type="entry name" value="SH3 Domains"/>
    <property type="match status" value="1"/>
</dbReference>